<evidence type="ECO:0000256" key="1">
    <source>
        <dbReference type="SAM" id="MobiDB-lite"/>
    </source>
</evidence>
<evidence type="ECO:0000313" key="3">
    <source>
        <dbReference type="Proteomes" id="UP000479190"/>
    </source>
</evidence>
<dbReference type="EMBL" id="CADCXV010001250">
    <property type="protein sequence ID" value="CAB0042964.1"/>
    <property type="molecule type" value="Genomic_DNA"/>
</dbReference>
<accession>A0A6H5IZ87</accession>
<dbReference type="AlphaFoldDB" id="A0A6H5IZ87"/>
<feature type="region of interest" description="Disordered" evidence="1">
    <location>
        <begin position="316"/>
        <end position="335"/>
    </location>
</feature>
<sequence length="1276" mass="147000">MANSHCRVAMTGAGEKKKANTTSRRSLKMILFLACVTHIRVRYVQQQASTTKNYVTRASYRAAYFFLTKVKGLHKLFFIRITLEGKQKKKVHTRSKRKLHFSFPGKKLKPRAVHLVTIRRHVSRYASCLYYCFRCTAQHSRPCERRNQNGLSGISVIFERRHAARSGLACFEGFVLKPEPTDTWLDAADDYIVDSVDSCKIRNFESFPFHKSTCIYRTVWYTFDSRSTQEHVNELTSARPLRERRASRRDDDGVHHYTAASRCPFLSFSRQTDEFSVNAKYLCVDKKDKQQLVHHKHENFLGEIQSRGFVNSHTDDDVGFPRELGSPRRGTPFEKKEKKHCTHVATRKILCQRVFAAEWSECEQERETRDSAPTDSCRRGADRRRPNKTNGHAPRLYEAQVCGYSHGAMIRSVDADTRTDFFHYNDYHYYINANATTKVYYHARQRRVGSRATIVNQISSRYSPYPKNKHREPRSQLKPLKISKKSDDERREESSFFFPFSPSLVLARATETAGESTGLLFIGAAAGALTGSSRDPHAREHKQRSRRPSHLRVMDLDQTFCGDSGQLENMPCYVGLYGSDWKMSQDTATVLGVERPPSRPPPTYSSRVLCPILRLHRCTHSTRIQRICNKLVPFVSPRTKSCIAHLHIQELQRQHMAQRQNQHQQQLPSQHQLDLLQLGRFTPNDKQIELKKIEQTQLQVQNLQRQHMTQRQNQNQQHLQTSRTSGDFPVRRVCVSKRMKFSGSLACVDFRCAAAEATSTAAVNLESEREREKCSLRVVYGGIVSERIALSRESSRSLVHTWAKFHTDVEQRNKRDTVYRYKRVYVVPTERRKKISGTGSCKKGSAPQLEVPHIVYVLYTRPRASRAFQNKARALKKRLVRRRLFFASTPRATKTTTTTMTRERKFSGCRSLPRTQRRFIRIIFSAPSRAAIKRERERERERDDFHCRVYNVSFRQILMLARLAVKRVRGQESGSQDIIIGRFLGCSHLPIYIQYTHALARDYEDIYESRMRSCSCGPRPSLLRNIIIEACTARRKARNIYRRTHSQSCISSLFSRGAPAQTRNPSTASSDESPREASEEETCANECDTLAALLATYNMCIVRGTYRREPCSVDASRIKLSLPRYIPLSRFCKSGSSSSSSSNSSFKTQIRTKNGGFLLHSVCNTAIDQYNRDQCMRIAVRMCCSACTSANRIIRARTHRLTIARLTFFFIGARSWRTLFFYESFKRLTLKIAISAFCCRGRLLVTRTPSFRSRNYGVARSAPRLSVLCVYRAAAR</sequence>
<feature type="non-terminal residue" evidence="2">
    <location>
        <position position="1276"/>
    </location>
</feature>
<evidence type="ECO:0000313" key="2">
    <source>
        <dbReference type="EMBL" id="CAB0042964.1"/>
    </source>
</evidence>
<feature type="compositionally biased region" description="Polar residues" evidence="1">
    <location>
        <begin position="1061"/>
        <end position="1071"/>
    </location>
</feature>
<feature type="compositionally biased region" description="Basic and acidic residues" evidence="1">
    <location>
        <begin position="367"/>
        <end position="384"/>
    </location>
</feature>
<keyword evidence="3" id="KW-1185">Reference proteome</keyword>
<feature type="region of interest" description="Disordered" evidence="1">
    <location>
        <begin position="704"/>
        <end position="724"/>
    </location>
</feature>
<proteinExistence type="predicted"/>
<dbReference type="Proteomes" id="UP000479190">
    <property type="component" value="Unassembled WGS sequence"/>
</dbReference>
<gene>
    <name evidence="2" type="ORF">TBRA_LOCUS14552</name>
</gene>
<feature type="region of interest" description="Disordered" evidence="1">
    <location>
        <begin position="1056"/>
        <end position="1081"/>
    </location>
</feature>
<reference evidence="2 3" key="1">
    <citation type="submission" date="2020-02" db="EMBL/GenBank/DDBJ databases">
        <authorList>
            <person name="Ferguson B K."/>
        </authorList>
    </citation>
    <scope>NUCLEOTIDE SEQUENCE [LARGE SCALE GENOMIC DNA]</scope>
</reference>
<feature type="region of interest" description="Disordered" evidence="1">
    <location>
        <begin position="1"/>
        <end position="21"/>
    </location>
</feature>
<feature type="region of interest" description="Disordered" evidence="1">
    <location>
        <begin position="460"/>
        <end position="488"/>
    </location>
</feature>
<protein>
    <submittedName>
        <fullName evidence="2">Uncharacterized protein</fullName>
    </submittedName>
</protein>
<name>A0A6H5IZ87_9HYME</name>
<feature type="region of interest" description="Disordered" evidence="1">
    <location>
        <begin position="367"/>
        <end position="394"/>
    </location>
</feature>
<feature type="compositionally biased region" description="Low complexity" evidence="1">
    <location>
        <begin position="704"/>
        <end position="721"/>
    </location>
</feature>
<organism evidence="2 3">
    <name type="scientific">Trichogramma brassicae</name>
    <dbReference type="NCBI Taxonomy" id="86971"/>
    <lineage>
        <taxon>Eukaryota</taxon>
        <taxon>Metazoa</taxon>
        <taxon>Ecdysozoa</taxon>
        <taxon>Arthropoda</taxon>
        <taxon>Hexapoda</taxon>
        <taxon>Insecta</taxon>
        <taxon>Pterygota</taxon>
        <taxon>Neoptera</taxon>
        <taxon>Endopterygota</taxon>
        <taxon>Hymenoptera</taxon>
        <taxon>Apocrita</taxon>
        <taxon>Proctotrupomorpha</taxon>
        <taxon>Chalcidoidea</taxon>
        <taxon>Trichogrammatidae</taxon>
        <taxon>Trichogramma</taxon>
    </lineage>
</organism>